<name>A0A0Q3TP32_9BACI</name>
<accession>A0A0Q3TP32</accession>
<reference evidence="1 2" key="1">
    <citation type="submission" date="2015-09" db="EMBL/GenBank/DDBJ databases">
        <title>Genome sequencing project for genomic taxonomy and phylogenomics of Bacillus-like bacteria.</title>
        <authorList>
            <person name="Liu B."/>
            <person name="Wang J."/>
            <person name="Zhu Y."/>
            <person name="Liu G."/>
            <person name="Chen Q."/>
            <person name="Chen Z."/>
            <person name="Lan J."/>
            <person name="Che J."/>
            <person name="Ge C."/>
            <person name="Shi H."/>
            <person name="Pan Z."/>
            <person name="Liu X."/>
        </authorList>
    </citation>
    <scope>NUCLEOTIDE SEQUENCE [LARGE SCALE GENOMIC DNA]</scope>
    <source>
        <strain evidence="1 2">LMG 18435</strain>
    </source>
</reference>
<evidence type="ECO:0000313" key="1">
    <source>
        <dbReference type="EMBL" id="KQL55529.1"/>
    </source>
</evidence>
<organism evidence="1 2">
    <name type="scientific">Heyndrickxia shackletonii</name>
    <dbReference type="NCBI Taxonomy" id="157838"/>
    <lineage>
        <taxon>Bacteria</taxon>
        <taxon>Bacillati</taxon>
        <taxon>Bacillota</taxon>
        <taxon>Bacilli</taxon>
        <taxon>Bacillales</taxon>
        <taxon>Bacillaceae</taxon>
        <taxon>Heyndrickxia</taxon>
    </lineage>
</organism>
<dbReference type="AlphaFoldDB" id="A0A0Q3TP32"/>
<proteinExistence type="predicted"/>
<gene>
    <name evidence="1" type="ORF">AN964_16070</name>
</gene>
<sequence length="82" mass="10062">MIINETKREDGIEIMFKPKNDETFKRLHEVRNFFERDKVYTDVLFYTFEDNQVQIIVRDDSYAVLLAALFRWQLVKKLEWVD</sequence>
<dbReference type="Proteomes" id="UP000051888">
    <property type="component" value="Unassembled WGS sequence"/>
</dbReference>
<evidence type="ECO:0000313" key="2">
    <source>
        <dbReference type="Proteomes" id="UP000051888"/>
    </source>
</evidence>
<dbReference type="PATRIC" id="fig|157838.3.peg.3551"/>
<comment type="caution">
    <text evidence="1">The sequence shown here is derived from an EMBL/GenBank/DDBJ whole genome shotgun (WGS) entry which is preliminary data.</text>
</comment>
<protein>
    <submittedName>
        <fullName evidence="1">Uncharacterized protein</fullName>
    </submittedName>
</protein>
<dbReference type="EMBL" id="LJJC01000004">
    <property type="protein sequence ID" value="KQL55529.1"/>
    <property type="molecule type" value="Genomic_DNA"/>
</dbReference>
<keyword evidence="2" id="KW-1185">Reference proteome</keyword>